<organism evidence="10 11">
    <name type="scientific">Halorubrum aidingense JCM 13560</name>
    <dbReference type="NCBI Taxonomy" id="1230454"/>
    <lineage>
        <taxon>Archaea</taxon>
        <taxon>Methanobacteriati</taxon>
        <taxon>Methanobacteriota</taxon>
        <taxon>Stenosarchaea group</taxon>
        <taxon>Halobacteria</taxon>
        <taxon>Halobacteriales</taxon>
        <taxon>Haloferacaceae</taxon>
        <taxon>Halorubrum</taxon>
    </lineage>
</organism>
<evidence type="ECO:0000313" key="11">
    <source>
        <dbReference type="Proteomes" id="UP000011575"/>
    </source>
</evidence>
<comment type="caution">
    <text evidence="10">The sequence shown here is derived from an EMBL/GenBank/DDBJ whole genome shotgun (WGS) entry which is preliminary data.</text>
</comment>
<evidence type="ECO:0000256" key="5">
    <source>
        <dbReference type="ARBA" id="ARBA00022833"/>
    </source>
</evidence>
<dbReference type="Proteomes" id="UP000011575">
    <property type="component" value="Unassembled WGS sequence"/>
</dbReference>
<keyword evidence="6" id="KW-0560">Oxidoreductase</keyword>
<dbReference type="InterPro" id="IPR028427">
    <property type="entry name" value="Met_Sox_Rdtase_MsrB"/>
</dbReference>
<dbReference type="InterPro" id="IPR011057">
    <property type="entry name" value="Mss4-like_sf"/>
</dbReference>
<evidence type="ECO:0000256" key="8">
    <source>
        <dbReference type="SAM" id="MobiDB-lite"/>
    </source>
</evidence>
<dbReference type="SUPFAM" id="SSF51316">
    <property type="entry name" value="Mss4-like"/>
    <property type="match status" value="1"/>
</dbReference>
<dbReference type="InterPro" id="IPR002579">
    <property type="entry name" value="Met_Sox_Rdtase_MsrB_dom"/>
</dbReference>
<dbReference type="GO" id="GO:0033743">
    <property type="term" value="F:peptide-methionine (R)-S-oxide reductase activity"/>
    <property type="evidence" value="ECO:0007669"/>
    <property type="project" value="UniProtKB-EC"/>
</dbReference>
<dbReference type="GO" id="GO:0005737">
    <property type="term" value="C:cytoplasm"/>
    <property type="evidence" value="ECO:0007669"/>
    <property type="project" value="TreeGrafter"/>
</dbReference>
<dbReference type="GO" id="GO:0006979">
    <property type="term" value="P:response to oxidative stress"/>
    <property type="evidence" value="ECO:0007669"/>
    <property type="project" value="InterPro"/>
</dbReference>
<keyword evidence="5" id="KW-0862">Zinc</keyword>
<dbReference type="NCBIfam" id="TIGR00357">
    <property type="entry name" value="peptide-methionine (R)-S-oxide reductase MsrB"/>
    <property type="match status" value="1"/>
</dbReference>
<evidence type="ECO:0000313" key="10">
    <source>
        <dbReference type="EMBL" id="EMA68299.1"/>
    </source>
</evidence>
<keyword evidence="4" id="KW-0479">Metal-binding</keyword>
<proteinExistence type="inferred from homology"/>
<dbReference type="EC" id="1.8.4.12" evidence="3"/>
<dbReference type="PATRIC" id="fig|1230454.4.peg.1198"/>
<sequence length="155" mass="17153">MSDSSRTDGTDGSDGGTDAEQPGSEPTDAALTDAEWRERLSEEEYRVLRESGTEVRFSGEYVDHHPDDGNYRCRACGTVLFDAETKYESGCGWPAFYAAEEDSVTTTVDTSHGMRRTEVRCANCDSHLGHVFDDGPEPTGKRFCINSVAMEYDEE</sequence>
<evidence type="ECO:0000256" key="7">
    <source>
        <dbReference type="ARBA" id="ARBA00048488"/>
    </source>
</evidence>
<dbReference type="PROSITE" id="PS51790">
    <property type="entry name" value="MSRB"/>
    <property type="match status" value="1"/>
</dbReference>
<evidence type="ECO:0000256" key="2">
    <source>
        <dbReference type="ARBA" id="ARBA00007174"/>
    </source>
</evidence>
<dbReference type="Pfam" id="PF01641">
    <property type="entry name" value="SelR"/>
    <property type="match status" value="1"/>
</dbReference>
<gene>
    <name evidence="10" type="ORF">C461_05924</name>
</gene>
<comment type="cofactor">
    <cofactor evidence="1">
        <name>Zn(2+)</name>
        <dbReference type="ChEBI" id="CHEBI:29105"/>
    </cofactor>
</comment>
<evidence type="ECO:0000256" key="1">
    <source>
        <dbReference type="ARBA" id="ARBA00001947"/>
    </source>
</evidence>
<reference evidence="10 11" key="1">
    <citation type="journal article" date="2014" name="PLoS Genet.">
        <title>Phylogenetically driven sequencing of extremely halophilic archaea reveals strategies for static and dynamic osmo-response.</title>
        <authorList>
            <person name="Becker E.A."/>
            <person name="Seitzer P.M."/>
            <person name="Tritt A."/>
            <person name="Larsen D."/>
            <person name="Krusor M."/>
            <person name="Yao A.I."/>
            <person name="Wu D."/>
            <person name="Madern D."/>
            <person name="Eisen J.A."/>
            <person name="Darling A.E."/>
            <person name="Facciotti M.T."/>
        </authorList>
    </citation>
    <scope>NUCLEOTIDE SEQUENCE [LARGE SCALE GENOMIC DNA]</scope>
    <source>
        <strain evidence="10 11">JCM 13560</strain>
    </source>
</reference>
<evidence type="ECO:0000256" key="6">
    <source>
        <dbReference type="ARBA" id="ARBA00023002"/>
    </source>
</evidence>
<evidence type="ECO:0000259" key="9">
    <source>
        <dbReference type="PROSITE" id="PS51790"/>
    </source>
</evidence>
<dbReference type="STRING" id="1230454.C461_05924"/>
<protein>
    <recommendedName>
        <fullName evidence="3">peptide-methionine (R)-S-oxide reductase</fullName>
        <ecNumber evidence="3">1.8.4.12</ecNumber>
    </recommendedName>
</protein>
<accession>M0PFF2</accession>
<dbReference type="Gene3D" id="2.170.150.20">
    <property type="entry name" value="Peptide methionine sulfoxide reductase"/>
    <property type="match status" value="1"/>
</dbReference>
<dbReference type="PANTHER" id="PTHR10173">
    <property type="entry name" value="METHIONINE SULFOXIDE REDUCTASE"/>
    <property type="match status" value="1"/>
</dbReference>
<keyword evidence="11" id="KW-1185">Reference proteome</keyword>
<dbReference type="GO" id="GO:0030091">
    <property type="term" value="P:protein repair"/>
    <property type="evidence" value="ECO:0007669"/>
    <property type="project" value="InterPro"/>
</dbReference>
<feature type="domain" description="MsrB" evidence="9">
    <location>
        <begin position="33"/>
        <end position="155"/>
    </location>
</feature>
<dbReference type="PANTHER" id="PTHR10173:SF52">
    <property type="entry name" value="METHIONINE-R-SULFOXIDE REDUCTASE B1"/>
    <property type="match status" value="1"/>
</dbReference>
<evidence type="ECO:0000256" key="3">
    <source>
        <dbReference type="ARBA" id="ARBA00012499"/>
    </source>
</evidence>
<feature type="region of interest" description="Disordered" evidence="8">
    <location>
        <begin position="1"/>
        <end position="35"/>
    </location>
</feature>
<dbReference type="FunFam" id="2.170.150.20:FF:000001">
    <property type="entry name" value="Peptide methionine sulfoxide reductase MsrB"/>
    <property type="match status" value="1"/>
</dbReference>
<dbReference type="AlphaFoldDB" id="M0PFF2"/>
<comment type="similarity">
    <text evidence="2">Belongs to the MsrB Met sulfoxide reductase family.</text>
</comment>
<evidence type="ECO:0000256" key="4">
    <source>
        <dbReference type="ARBA" id="ARBA00022723"/>
    </source>
</evidence>
<name>M0PFF2_9EURY</name>
<comment type="catalytic activity">
    <reaction evidence="7">
        <text>L-methionyl-[protein] + [thioredoxin]-disulfide + H2O = L-methionyl-(R)-S-oxide-[protein] + [thioredoxin]-dithiol</text>
        <dbReference type="Rhea" id="RHEA:24164"/>
        <dbReference type="Rhea" id="RHEA-COMP:10698"/>
        <dbReference type="Rhea" id="RHEA-COMP:10700"/>
        <dbReference type="Rhea" id="RHEA-COMP:12313"/>
        <dbReference type="Rhea" id="RHEA-COMP:12314"/>
        <dbReference type="ChEBI" id="CHEBI:15377"/>
        <dbReference type="ChEBI" id="CHEBI:16044"/>
        <dbReference type="ChEBI" id="CHEBI:29950"/>
        <dbReference type="ChEBI" id="CHEBI:45764"/>
        <dbReference type="ChEBI" id="CHEBI:50058"/>
        <dbReference type="EC" id="1.8.4.12"/>
    </reaction>
</comment>
<dbReference type="RefSeq" id="WP_007999470.1">
    <property type="nucleotide sequence ID" value="NZ_AOJI01000018.1"/>
</dbReference>
<dbReference type="EMBL" id="AOJI01000018">
    <property type="protein sequence ID" value="EMA68299.1"/>
    <property type="molecule type" value="Genomic_DNA"/>
</dbReference>
<dbReference type="GO" id="GO:0046872">
    <property type="term" value="F:metal ion binding"/>
    <property type="evidence" value="ECO:0007669"/>
    <property type="project" value="UniProtKB-KW"/>
</dbReference>